<evidence type="ECO:0000313" key="2">
    <source>
        <dbReference type="Proteomes" id="UP000606974"/>
    </source>
</evidence>
<keyword evidence="2" id="KW-1185">Reference proteome</keyword>
<protein>
    <submittedName>
        <fullName evidence="1">Uncharacterized protein</fullName>
    </submittedName>
</protein>
<dbReference type="EMBL" id="JAACFV010000071">
    <property type="protein sequence ID" value="KAF7507314.1"/>
    <property type="molecule type" value="Genomic_DNA"/>
</dbReference>
<dbReference type="AlphaFoldDB" id="A0A8H7AFU9"/>
<name>A0A8H7AFU9_9EURO</name>
<evidence type="ECO:0000313" key="1">
    <source>
        <dbReference type="EMBL" id="KAF7507314.1"/>
    </source>
</evidence>
<accession>A0A8H7AFU9</accession>
<reference evidence="1" key="1">
    <citation type="submission" date="2020-02" db="EMBL/GenBank/DDBJ databases">
        <authorList>
            <person name="Palmer J.M."/>
        </authorList>
    </citation>
    <scope>NUCLEOTIDE SEQUENCE</scope>
    <source>
        <strain evidence="1">EPUS1.4</strain>
        <tissue evidence="1">Thallus</tissue>
    </source>
</reference>
<dbReference type="Proteomes" id="UP000606974">
    <property type="component" value="Unassembled WGS sequence"/>
</dbReference>
<dbReference type="OrthoDB" id="4510061at2759"/>
<proteinExistence type="predicted"/>
<comment type="caution">
    <text evidence="1">The sequence shown here is derived from an EMBL/GenBank/DDBJ whole genome shotgun (WGS) entry which is preliminary data.</text>
</comment>
<gene>
    <name evidence="1" type="ORF">GJ744_010748</name>
</gene>
<sequence>MVGSAHDFCTPQCCQCTPKSETTSIQSLGMADGMNEARALRVVEIMNDFRTIQLHIASHVSRAQANPPDHQSYYLDGYVVLRQCSIEAQAILASNFDPGSLGLAVSIGESEAQKAALRRIILDASTRRFQAHKTYLRAAAATRWVQSRWQVLRGEPPSSKHANALRMVDLRLADELSQIIDQQVTSNLRDADRRAGHWLDEDPSLEQMLAWISMQQSV</sequence>
<organism evidence="1 2">
    <name type="scientific">Endocarpon pusillum</name>
    <dbReference type="NCBI Taxonomy" id="364733"/>
    <lineage>
        <taxon>Eukaryota</taxon>
        <taxon>Fungi</taxon>
        <taxon>Dikarya</taxon>
        <taxon>Ascomycota</taxon>
        <taxon>Pezizomycotina</taxon>
        <taxon>Eurotiomycetes</taxon>
        <taxon>Chaetothyriomycetidae</taxon>
        <taxon>Verrucariales</taxon>
        <taxon>Verrucariaceae</taxon>
        <taxon>Endocarpon</taxon>
    </lineage>
</organism>